<gene>
    <name evidence="13" type="ORF">R3P38DRAFT_2905159</name>
</gene>
<keyword evidence="5 12" id="KW-0999">Mitochondrion inner membrane</keyword>
<evidence type="ECO:0000256" key="6">
    <source>
        <dbReference type="ARBA" id="ARBA00022927"/>
    </source>
</evidence>
<comment type="subunit">
    <text evidence="12">Component of the PAM complex.</text>
</comment>
<evidence type="ECO:0000313" key="14">
    <source>
        <dbReference type="Proteomes" id="UP001362999"/>
    </source>
</evidence>
<evidence type="ECO:0000256" key="10">
    <source>
        <dbReference type="ARBA" id="ARBA00023128"/>
    </source>
</evidence>
<evidence type="ECO:0000256" key="9">
    <source>
        <dbReference type="ARBA" id="ARBA00023010"/>
    </source>
</evidence>
<reference evidence="13 14" key="1">
    <citation type="journal article" date="2024" name="J Genomics">
        <title>Draft genome sequencing and assembly of Favolaschia claudopus CIRM-BRFM 2984 isolated from oak limbs.</title>
        <authorList>
            <person name="Navarro D."/>
            <person name="Drula E."/>
            <person name="Chaduli D."/>
            <person name="Cazenave R."/>
            <person name="Ahrendt S."/>
            <person name="Wang J."/>
            <person name="Lipzen A."/>
            <person name="Daum C."/>
            <person name="Barry K."/>
            <person name="Grigoriev I.V."/>
            <person name="Favel A."/>
            <person name="Rosso M.N."/>
            <person name="Martin F."/>
        </authorList>
    </citation>
    <scope>NUCLEOTIDE SEQUENCE [LARGE SCALE GENOMIC DNA]</scope>
    <source>
        <strain evidence="13 14">CIRM-BRFM 2984</strain>
    </source>
</reference>
<comment type="caution">
    <text evidence="13">The sequence shown here is derived from an EMBL/GenBank/DDBJ whole genome shotgun (WGS) entry which is preliminary data.</text>
</comment>
<organism evidence="13 14">
    <name type="scientific">Favolaschia claudopus</name>
    <dbReference type="NCBI Taxonomy" id="2862362"/>
    <lineage>
        <taxon>Eukaryota</taxon>
        <taxon>Fungi</taxon>
        <taxon>Dikarya</taxon>
        <taxon>Basidiomycota</taxon>
        <taxon>Agaricomycotina</taxon>
        <taxon>Agaricomycetes</taxon>
        <taxon>Agaricomycetidae</taxon>
        <taxon>Agaricales</taxon>
        <taxon>Marasmiineae</taxon>
        <taxon>Mycenaceae</taxon>
        <taxon>Favolaschia</taxon>
    </lineage>
</organism>
<comment type="function">
    <text evidence="12">Component of the PAM complex, a complex required for the translocation of transit peptide-containing proteins from the inner membrane into the mitochondrial matrix in an ATP-dependent manner.</text>
</comment>
<evidence type="ECO:0000256" key="1">
    <source>
        <dbReference type="ARBA" id="ARBA00004448"/>
    </source>
</evidence>
<evidence type="ECO:0000256" key="7">
    <source>
        <dbReference type="ARBA" id="ARBA00022946"/>
    </source>
</evidence>
<evidence type="ECO:0000256" key="3">
    <source>
        <dbReference type="ARBA" id="ARBA00022448"/>
    </source>
</evidence>
<sequence length="201" mass="22985">MQNLASLSRPLLRRTCKEIPQVTPRANGRYNVSFRFKTTKAAPTVEPAAKNLNWGEYFEIRRRRRQWQTALTIPCAMIGFFGGSFYFGSLQTDPTKPIMGVDPMIFYGGCTVLCMGAGYVVGPSLGSAIWRIMNRRVVANMDTLDREFFKHIAKNRVDASLQSATNPIPDYYGEKVGSLRQYRQWLRDQAKYRRKATLPDE</sequence>
<name>A0AAW0CIS0_9AGAR</name>
<dbReference type="Pfam" id="PF08566">
    <property type="entry name" value="Pam17"/>
    <property type="match status" value="1"/>
</dbReference>
<evidence type="ECO:0000313" key="13">
    <source>
        <dbReference type="EMBL" id="KAK7038235.1"/>
    </source>
</evidence>
<keyword evidence="9 12" id="KW-0811">Translocation</keyword>
<proteinExistence type="inferred from homology"/>
<protein>
    <recommendedName>
        <fullName evidence="12">Presequence translocated-associated motor subunit PAM17</fullName>
    </recommendedName>
</protein>
<keyword evidence="4 12" id="KW-0812">Transmembrane</keyword>
<evidence type="ECO:0000256" key="12">
    <source>
        <dbReference type="RuleBase" id="RU367146"/>
    </source>
</evidence>
<dbReference type="GO" id="GO:0001405">
    <property type="term" value="C:PAM complex, Tim23 associated import motor"/>
    <property type="evidence" value="ECO:0007669"/>
    <property type="project" value="UniProtKB-UniRule"/>
</dbReference>
<keyword evidence="6 12" id="KW-0653">Protein transport</keyword>
<accession>A0AAW0CIS0</accession>
<evidence type="ECO:0000256" key="5">
    <source>
        <dbReference type="ARBA" id="ARBA00022792"/>
    </source>
</evidence>
<dbReference type="GO" id="GO:0030150">
    <property type="term" value="P:protein import into mitochondrial matrix"/>
    <property type="evidence" value="ECO:0007669"/>
    <property type="project" value="UniProtKB-UniRule"/>
</dbReference>
<keyword evidence="8 12" id="KW-1133">Transmembrane helix</keyword>
<keyword evidence="7" id="KW-0809">Transit peptide</keyword>
<evidence type="ECO:0000256" key="8">
    <source>
        <dbReference type="ARBA" id="ARBA00022989"/>
    </source>
</evidence>
<dbReference type="PANTHER" id="PTHR28021">
    <property type="entry name" value="PRESEQUENCE TRANSLOCATED-ASSOCIATED MOTOR SUBUNIT PAM17, MITOCHONDRIAL"/>
    <property type="match status" value="1"/>
</dbReference>
<feature type="transmembrane region" description="Helical" evidence="12">
    <location>
        <begin position="104"/>
        <end position="126"/>
    </location>
</feature>
<evidence type="ECO:0000256" key="4">
    <source>
        <dbReference type="ARBA" id="ARBA00022692"/>
    </source>
</evidence>
<feature type="transmembrane region" description="Helical" evidence="12">
    <location>
        <begin position="70"/>
        <end position="89"/>
    </location>
</feature>
<comment type="subcellular location">
    <subcellularLocation>
        <location evidence="1 12">Mitochondrion inner membrane</location>
        <topology evidence="1 12">Multi-pass membrane protein</topology>
    </subcellularLocation>
</comment>
<evidence type="ECO:0000256" key="2">
    <source>
        <dbReference type="ARBA" id="ARBA00006837"/>
    </source>
</evidence>
<keyword evidence="14" id="KW-1185">Reference proteome</keyword>
<dbReference type="AlphaFoldDB" id="A0AAW0CIS0"/>
<comment type="similarity">
    <text evidence="2 12">Belongs to the PAM17 family.</text>
</comment>
<dbReference type="InterPro" id="IPR013875">
    <property type="entry name" value="Pam17"/>
</dbReference>
<dbReference type="Proteomes" id="UP001362999">
    <property type="component" value="Unassembled WGS sequence"/>
</dbReference>
<keyword evidence="11 12" id="KW-0472">Membrane</keyword>
<keyword evidence="10 12" id="KW-0496">Mitochondrion</keyword>
<keyword evidence="3 12" id="KW-0813">Transport</keyword>
<evidence type="ECO:0000256" key="11">
    <source>
        <dbReference type="ARBA" id="ARBA00023136"/>
    </source>
</evidence>
<dbReference type="EMBL" id="JAWWNJ010000017">
    <property type="protein sequence ID" value="KAK7038235.1"/>
    <property type="molecule type" value="Genomic_DNA"/>
</dbReference>
<dbReference type="PANTHER" id="PTHR28021:SF1">
    <property type="entry name" value="PRESEQUENCE TRANSLOCATED-ASSOCIATED MOTOR SUBUNIT PAM17, MITOCHONDRIAL"/>
    <property type="match status" value="1"/>
</dbReference>